<dbReference type="Proteomes" id="UP000269721">
    <property type="component" value="Unassembled WGS sequence"/>
</dbReference>
<protein>
    <submittedName>
        <fullName evidence="3">Uncharacterized protein</fullName>
    </submittedName>
</protein>
<gene>
    <name evidence="3" type="ORF">BDK51DRAFT_32234</name>
</gene>
<feature type="transmembrane region" description="Helical" evidence="2">
    <location>
        <begin position="55"/>
        <end position="76"/>
    </location>
</feature>
<evidence type="ECO:0000256" key="1">
    <source>
        <dbReference type="SAM" id="MobiDB-lite"/>
    </source>
</evidence>
<keyword evidence="2" id="KW-1133">Transmembrane helix</keyword>
<reference evidence="4" key="1">
    <citation type="journal article" date="2018" name="Nat. Microbiol.">
        <title>Leveraging single-cell genomics to expand the fungal tree of life.</title>
        <authorList>
            <person name="Ahrendt S.R."/>
            <person name="Quandt C.A."/>
            <person name="Ciobanu D."/>
            <person name="Clum A."/>
            <person name="Salamov A."/>
            <person name="Andreopoulos B."/>
            <person name="Cheng J.F."/>
            <person name="Woyke T."/>
            <person name="Pelin A."/>
            <person name="Henrissat B."/>
            <person name="Reynolds N.K."/>
            <person name="Benny G.L."/>
            <person name="Smith M.E."/>
            <person name="James T.Y."/>
            <person name="Grigoriev I.V."/>
        </authorList>
    </citation>
    <scope>NUCLEOTIDE SEQUENCE [LARGE SCALE GENOMIC DNA]</scope>
</reference>
<evidence type="ECO:0000256" key="2">
    <source>
        <dbReference type="SAM" id="Phobius"/>
    </source>
</evidence>
<feature type="compositionally biased region" description="Basic and acidic residues" evidence="1">
    <location>
        <begin position="1"/>
        <end position="13"/>
    </location>
</feature>
<organism evidence="3 4">
    <name type="scientific">Blyttiomyces helicus</name>
    <dbReference type="NCBI Taxonomy" id="388810"/>
    <lineage>
        <taxon>Eukaryota</taxon>
        <taxon>Fungi</taxon>
        <taxon>Fungi incertae sedis</taxon>
        <taxon>Chytridiomycota</taxon>
        <taxon>Chytridiomycota incertae sedis</taxon>
        <taxon>Chytridiomycetes</taxon>
        <taxon>Chytridiomycetes incertae sedis</taxon>
        <taxon>Blyttiomyces</taxon>
    </lineage>
</organism>
<keyword evidence="2" id="KW-0472">Membrane</keyword>
<proteinExistence type="predicted"/>
<keyword evidence="4" id="KW-1185">Reference proteome</keyword>
<keyword evidence="2" id="KW-0812">Transmembrane</keyword>
<accession>A0A4P9W1U9</accession>
<sequence length="168" mass="18353">MPKVGSSERRDGDADLGQGIEKDTPPFPPLENGCSSDFEIRFGDHRAGARVPRTVFGSLITTRAVAGADCLLALLYTDASRFVWIPVLAGLRTVCGLGLFCLMVATGINNAKKSWVKQQCNEYQSSENEPGRKLVVCSASRLPIEIESKTDIAENKIKSEVDARFRPH</sequence>
<dbReference type="EMBL" id="KZ998873">
    <property type="protein sequence ID" value="RKO85662.1"/>
    <property type="molecule type" value="Genomic_DNA"/>
</dbReference>
<feature type="region of interest" description="Disordered" evidence="1">
    <location>
        <begin position="1"/>
        <end position="30"/>
    </location>
</feature>
<evidence type="ECO:0000313" key="3">
    <source>
        <dbReference type="EMBL" id="RKO85662.1"/>
    </source>
</evidence>
<name>A0A4P9W1U9_9FUNG</name>
<evidence type="ECO:0000313" key="4">
    <source>
        <dbReference type="Proteomes" id="UP000269721"/>
    </source>
</evidence>
<dbReference type="AlphaFoldDB" id="A0A4P9W1U9"/>
<feature type="transmembrane region" description="Helical" evidence="2">
    <location>
        <begin position="82"/>
        <end position="108"/>
    </location>
</feature>